<comment type="caution">
    <text evidence="2">The sequence shown here is derived from an EMBL/GenBank/DDBJ whole genome shotgun (WGS) entry which is preliminary data.</text>
</comment>
<evidence type="ECO:0000313" key="2">
    <source>
        <dbReference type="EMBL" id="KAG5616376.1"/>
    </source>
</evidence>
<feature type="chain" id="PRO_5039941913" description="Secreted protein" evidence="1">
    <location>
        <begin position="19"/>
        <end position="88"/>
    </location>
</feature>
<gene>
    <name evidence="2" type="ORF">H5410_016200</name>
</gene>
<keyword evidence="3" id="KW-1185">Reference proteome</keyword>
<evidence type="ECO:0008006" key="4">
    <source>
        <dbReference type="Google" id="ProtNLM"/>
    </source>
</evidence>
<evidence type="ECO:0000256" key="1">
    <source>
        <dbReference type="SAM" id="SignalP"/>
    </source>
</evidence>
<protein>
    <recommendedName>
        <fullName evidence="4">Secreted protein</fullName>
    </recommendedName>
</protein>
<feature type="signal peptide" evidence="1">
    <location>
        <begin position="1"/>
        <end position="18"/>
    </location>
</feature>
<dbReference type="AlphaFoldDB" id="A0A9J5ZVX9"/>
<accession>A0A9J5ZVX9</accession>
<dbReference type="Proteomes" id="UP000824120">
    <property type="component" value="Chromosome 3"/>
</dbReference>
<dbReference type="EMBL" id="JACXVP010000003">
    <property type="protein sequence ID" value="KAG5616376.1"/>
    <property type="molecule type" value="Genomic_DNA"/>
</dbReference>
<sequence length="88" mass="10061">MCISLSSTSFLLHSLVNALQKIRDLCVFAIDYRVCVEEVNCKKFFELRNGPRELPSAHSRRRNGVELAADSFIQPLSRKDRFCATVIE</sequence>
<proteinExistence type="predicted"/>
<reference evidence="2 3" key="1">
    <citation type="submission" date="2020-09" db="EMBL/GenBank/DDBJ databases">
        <title>De no assembly of potato wild relative species, Solanum commersonii.</title>
        <authorList>
            <person name="Cho K."/>
        </authorList>
    </citation>
    <scope>NUCLEOTIDE SEQUENCE [LARGE SCALE GENOMIC DNA]</scope>
    <source>
        <strain evidence="2">LZ3.2</strain>
        <tissue evidence="2">Leaf</tissue>
    </source>
</reference>
<keyword evidence="1" id="KW-0732">Signal</keyword>
<evidence type="ECO:0000313" key="3">
    <source>
        <dbReference type="Proteomes" id="UP000824120"/>
    </source>
</evidence>
<organism evidence="2 3">
    <name type="scientific">Solanum commersonii</name>
    <name type="common">Commerson's wild potato</name>
    <name type="synonym">Commerson's nightshade</name>
    <dbReference type="NCBI Taxonomy" id="4109"/>
    <lineage>
        <taxon>Eukaryota</taxon>
        <taxon>Viridiplantae</taxon>
        <taxon>Streptophyta</taxon>
        <taxon>Embryophyta</taxon>
        <taxon>Tracheophyta</taxon>
        <taxon>Spermatophyta</taxon>
        <taxon>Magnoliopsida</taxon>
        <taxon>eudicotyledons</taxon>
        <taxon>Gunneridae</taxon>
        <taxon>Pentapetalae</taxon>
        <taxon>asterids</taxon>
        <taxon>lamiids</taxon>
        <taxon>Solanales</taxon>
        <taxon>Solanaceae</taxon>
        <taxon>Solanoideae</taxon>
        <taxon>Solaneae</taxon>
        <taxon>Solanum</taxon>
    </lineage>
</organism>
<name>A0A9J5ZVX9_SOLCO</name>